<dbReference type="Pfam" id="PF05485">
    <property type="entry name" value="THAP"/>
    <property type="match status" value="1"/>
</dbReference>
<feature type="compositionally biased region" description="Basic and acidic residues" evidence="6">
    <location>
        <begin position="377"/>
        <end position="394"/>
    </location>
</feature>
<dbReference type="KEGG" id="bbel:109482594"/>
<dbReference type="RefSeq" id="XP_019640935.1">
    <property type="nucleotide sequence ID" value="XM_019785376.1"/>
</dbReference>
<feature type="domain" description="THAP-type" evidence="7">
    <location>
        <begin position="1"/>
        <end position="100"/>
    </location>
</feature>
<evidence type="ECO:0000256" key="6">
    <source>
        <dbReference type="SAM" id="MobiDB-lite"/>
    </source>
</evidence>
<dbReference type="SUPFAM" id="SSF57716">
    <property type="entry name" value="Glucocorticoid receptor-like (DNA-binding domain)"/>
    <property type="match status" value="1"/>
</dbReference>
<organism evidence="8 9">
    <name type="scientific">Branchiostoma belcheri</name>
    <name type="common">Amphioxus</name>
    <dbReference type="NCBI Taxonomy" id="7741"/>
    <lineage>
        <taxon>Eukaryota</taxon>
        <taxon>Metazoa</taxon>
        <taxon>Chordata</taxon>
        <taxon>Cephalochordata</taxon>
        <taxon>Leptocardii</taxon>
        <taxon>Amphioxiformes</taxon>
        <taxon>Branchiostomatidae</taxon>
        <taxon>Branchiostoma</taxon>
    </lineage>
</organism>
<evidence type="ECO:0000313" key="8">
    <source>
        <dbReference type="Proteomes" id="UP000515135"/>
    </source>
</evidence>
<evidence type="ECO:0000256" key="1">
    <source>
        <dbReference type="ARBA" id="ARBA00022723"/>
    </source>
</evidence>
<name>A0A6P4ZIA5_BRABE</name>
<dbReference type="GeneID" id="109482594"/>
<keyword evidence="4 5" id="KW-0238">DNA-binding</keyword>
<keyword evidence="1" id="KW-0479">Metal-binding</keyword>
<feature type="region of interest" description="Disordered" evidence="6">
    <location>
        <begin position="369"/>
        <end position="394"/>
    </location>
</feature>
<dbReference type="InterPro" id="IPR006612">
    <property type="entry name" value="THAP_Znf"/>
</dbReference>
<dbReference type="SMART" id="SM00692">
    <property type="entry name" value="DM3"/>
    <property type="match status" value="1"/>
</dbReference>
<dbReference type="PANTHER" id="PTHR31751:SF42">
    <property type="entry name" value="PROTEIN CBG10204"/>
    <property type="match status" value="1"/>
</dbReference>
<keyword evidence="8" id="KW-1185">Reference proteome</keyword>
<sequence>MPPCVVCSGPKGKDVTLFTFPKDDNRLHQWLVAVRTHLKPPWTVEKIRELRESGSKAAGARICSDHFSPTCCKENLKTRFQPYVKGAKFVLTKDAVPTLFGEETSRKSSESQRDKRSRKKLIESLLESTSQQKVTTSSAGSPHSILSAAAQGTSQSGTAAQGMSQLGAAAQLLVMSQFVAAASNMNTTRHEVSDMDTTLELSDMDTTHEVPQRVKFVDAGTQTDDESVPSTPTPQNVCSTPTPQNVCSVPTPQNVCSTPNTENVCSTPTPQNVCSTPTPQNVCSTPTPQNVCSTSNAENVCSTSNSKNVCSTPKFRNVCSTPKFENVCSTPIQACSTPNQTNDAHDKSFMSGSSVPTWVDEKDISFHLSDLDSDSEDGNHSGEDNGSHKGEEDGNRNIKAKYFITHKDSILQLFQDKVCAECNKRVTITDKFTVGSMLTVKYECPDFHSGVWRSQPRVKMMGEGNLLIPGAILFSGGTYQKFSDFCETLHLQNFSETHFNKVQRTFLLPAIDHYYNSSQEQIIDYFRNTDDLMPQDRERITLLGDGRCDSPGHNAKYCTYSFMEESSKYILHFEMIQVTETGSSQSMETEGFRRGLNFLLDEGIDVDCVVTDRHRGVGKVLKERKYMIDRTISHQYDLFHVSKSITKKISAEAKKKKNRDLQGWTKSISNHLWWCASTCGGDDVELMEKWESLPNHIGNIHLFPDNVKFKKCEHPHLTDREWLKPGTEPHKALRSVVTAPTLLRDIPKLTGFHHTGDLEVFHNMLLKYTPKRLHFWYMSMMGRMKLAVLDHNYNVDREQATTKEGEKRWDTSWRKRTKAWTARRVYEGKTYEYKDDLMAEVVRRQLEGEHRCGDSVLEHPDLGASNIATVPLEMSKAELVRAHQSRFDR</sequence>
<dbReference type="PROSITE" id="PS50950">
    <property type="entry name" value="ZF_THAP"/>
    <property type="match status" value="1"/>
</dbReference>
<dbReference type="GO" id="GO:0008270">
    <property type="term" value="F:zinc ion binding"/>
    <property type="evidence" value="ECO:0007669"/>
    <property type="project" value="UniProtKB-KW"/>
</dbReference>
<proteinExistence type="predicted"/>
<keyword evidence="3" id="KW-0862">Zinc</keyword>
<keyword evidence="2 5" id="KW-0863">Zinc-finger</keyword>
<accession>A0A6P4ZIA5</accession>
<evidence type="ECO:0000256" key="2">
    <source>
        <dbReference type="ARBA" id="ARBA00022771"/>
    </source>
</evidence>
<feature type="compositionally biased region" description="Polar residues" evidence="6">
    <location>
        <begin position="228"/>
        <end position="242"/>
    </location>
</feature>
<evidence type="ECO:0000313" key="9">
    <source>
        <dbReference type="RefSeq" id="XP_019640935.1"/>
    </source>
</evidence>
<dbReference type="PANTHER" id="PTHR31751">
    <property type="entry name" value="SI:CH211-108C17.2-RELATED-RELATED"/>
    <property type="match status" value="1"/>
</dbReference>
<dbReference type="GO" id="GO:0003677">
    <property type="term" value="F:DNA binding"/>
    <property type="evidence" value="ECO:0007669"/>
    <property type="project" value="UniProtKB-UniRule"/>
</dbReference>
<reference evidence="9" key="1">
    <citation type="submission" date="2025-08" db="UniProtKB">
        <authorList>
            <consortium name="RefSeq"/>
        </authorList>
    </citation>
    <scope>IDENTIFICATION</scope>
    <source>
        <tissue evidence="9">Gonad</tissue>
    </source>
</reference>
<evidence type="ECO:0000256" key="5">
    <source>
        <dbReference type="PROSITE-ProRule" id="PRU00309"/>
    </source>
</evidence>
<gene>
    <name evidence="9" type="primary">LOC109482594</name>
</gene>
<dbReference type="AlphaFoldDB" id="A0A6P4ZIA5"/>
<dbReference type="OrthoDB" id="5814287at2759"/>
<evidence type="ECO:0000256" key="3">
    <source>
        <dbReference type="ARBA" id="ARBA00022833"/>
    </source>
</evidence>
<feature type="region of interest" description="Disordered" evidence="6">
    <location>
        <begin position="221"/>
        <end position="242"/>
    </location>
</feature>
<evidence type="ECO:0000259" key="7">
    <source>
        <dbReference type="PROSITE" id="PS50950"/>
    </source>
</evidence>
<dbReference type="Proteomes" id="UP000515135">
    <property type="component" value="Unplaced"/>
</dbReference>
<dbReference type="SMART" id="SM00980">
    <property type="entry name" value="THAP"/>
    <property type="match status" value="1"/>
</dbReference>
<protein>
    <submittedName>
        <fullName evidence="9">Uncharacterized protein LOC109482594</fullName>
    </submittedName>
</protein>
<evidence type="ECO:0000256" key="4">
    <source>
        <dbReference type="ARBA" id="ARBA00023125"/>
    </source>
</evidence>